<evidence type="ECO:0000256" key="1">
    <source>
        <dbReference type="ARBA" id="ARBA00001964"/>
    </source>
</evidence>
<comment type="catalytic activity">
    <reaction evidence="4">
        <text>N(6)-[(R)-lipoyl]-L-lysyl-[protein] + 3-methyl-2-oxobutanoate + H(+) = N(6)-[(R)-S(8)-2-methylpropanoyldihydrolipoyl]-L-lysyl-[protein] + CO2</text>
        <dbReference type="Rhea" id="RHEA:13457"/>
        <dbReference type="Rhea" id="RHEA-COMP:10474"/>
        <dbReference type="Rhea" id="RHEA-COMP:10497"/>
        <dbReference type="ChEBI" id="CHEBI:11851"/>
        <dbReference type="ChEBI" id="CHEBI:15378"/>
        <dbReference type="ChEBI" id="CHEBI:16526"/>
        <dbReference type="ChEBI" id="CHEBI:83099"/>
        <dbReference type="ChEBI" id="CHEBI:83142"/>
        <dbReference type="EC" id="1.2.4.4"/>
    </reaction>
    <physiologicalReaction direction="left-to-right" evidence="4">
        <dbReference type="Rhea" id="RHEA:13458"/>
    </physiologicalReaction>
</comment>
<evidence type="ECO:0000313" key="7">
    <source>
        <dbReference type="Proteomes" id="UP000245771"/>
    </source>
</evidence>
<dbReference type="EMBL" id="KZ819608">
    <property type="protein sequence ID" value="PWN31468.1"/>
    <property type="molecule type" value="Genomic_DNA"/>
</dbReference>
<proteinExistence type="predicted"/>
<keyword evidence="7" id="KW-1185">Reference proteome</keyword>
<dbReference type="RefSeq" id="XP_025351770.1">
    <property type="nucleotide sequence ID" value="XM_025497990.1"/>
</dbReference>
<dbReference type="Proteomes" id="UP000245771">
    <property type="component" value="Unassembled WGS sequence"/>
</dbReference>
<dbReference type="PANTHER" id="PTHR42980">
    <property type="entry name" value="2-OXOISOVALERATE DEHYDROGENASE SUBUNIT BETA-RELATED"/>
    <property type="match status" value="1"/>
</dbReference>
<dbReference type="SMART" id="SM00861">
    <property type="entry name" value="Transket_pyr"/>
    <property type="match status" value="1"/>
</dbReference>
<dbReference type="InterPro" id="IPR033248">
    <property type="entry name" value="Transketolase_C"/>
</dbReference>
<dbReference type="Gene3D" id="3.40.50.970">
    <property type="match status" value="1"/>
</dbReference>
<dbReference type="InterPro" id="IPR005475">
    <property type="entry name" value="Transketolase-like_Pyr-bd"/>
</dbReference>
<dbReference type="GO" id="GO:0009083">
    <property type="term" value="P:branched-chain amino acid catabolic process"/>
    <property type="evidence" value="ECO:0007669"/>
    <property type="project" value="TreeGrafter"/>
</dbReference>
<dbReference type="EC" id="1.2.4.4" evidence="2"/>
<dbReference type="FunFam" id="3.40.50.970:FF:000001">
    <property type="entry name" value="Pyruvate dehydrogenase E1 beta subunit"/>
    <property type="match status" value="1"/>
</dbReference>
<keyword evidence="3" id="KW-0560">Oxidoreductase</keyword>
<dbReference type="InterPro" id="IPR009014">
    <property type="entry name" value="Transketo_C/PFOR_II"/>
</dbReference>
<dbReference type="Pfam" id="PF02780">
    <property type="entry name" value="Transketolase_C"/>
    <property type="match status" value="1"/>
</dbReference>
<gene>
    <name evidence="6" type="ORF">FA14DRAFT_158707</name>
</gene>
<feature type="domain" description="Transketolase-like pyrimidine-binding" evidence="5">
    <location>
        <begin position="1"/>
        <end position="139"/>
    </location>
</feature>
<evidence type="ECO:0000256" key="2">
    <source>
        <dbReference type="ARBA" id="ARBA00012277"/>
    </source>
</evidence>
<sequence>MGLVEEYGRERVFNTPLTEQGIVGFGIGAAAMGHTVIAEIQFADYIFPAFDQIVNEAAKYRFRSGNQHNAGKLTIRSPCMGVGHGALYHSQSVEQFFMPAAGLKVVVPRSPIQAKGLLLASIRDENPVVFLEPKILYRSSVEHVPVDDFTIPLSTAEVLQPGKDITLISWGAPLYSCVQAMEMLKNPPASIAQHVPQSVRNASVELIDLRTILPWDRKTVAESVAKTGRCVIVHEAPITAGAGAEIAAHLQQACFLNLEAPVRRIGGFDTPFPHVHETWYKPGPIQIMDGLVRSLTY</sequence>
<dbReference type="InParanoid" id="A0A316V3A1"/>
<dbReference type="Gene3D" id="3.40.50.920">
    <property type="match status" value="1"/>
</dbReference>
<protein>
    <recommendedName>
        <fullName evidence="2">3-methyl-2-oxobutanoate dehydrogenase (2-methylpropanoyl-transferring)</fullName>
        <ecNumber evidence="2">1.2.4.4</ecNumber>
    </recommendedName>
</protein>
<dbReference type="GO" id="GO:0007584">
    <property type="term" value="P:response to nutrient"/>
    <property type="evidence" value="ECO:0007669"/>
    <property type="project" value="TreeGrafter"/>
</dbReference>
<dbReference type="PANTHER" id="PTHR42980:SF1">
    <property type="entry name" value="2-OXOISOVALERATE DEHYDROGENASE SUBUNIT BETA, MITOCHONDRIAL"/>
    <property type="match status" value="1"/>
</dbReference>
<dbReference type="AlphaFoldDB" id="A0A316V3A1"/>
<organism evidence="6 7">
    <name type="scientific">Meira miltonrushii</name>
    <dbReference type="NCBI Taxonomy" id="1280837"/>
    <lineage>
        <taxon>Eukaryota</taxon>
        <taxon>Fungi</taxon>
        <taxon>Dikarya</taxon>
        <taxon>Basidiomycota</taxon>
        <taxon>Ustilaginomycotina</taxon>
        <taxon>Exobasidiomycetes</taxon>
        <taxon>Exobasidiales</taxon>
        <taxon>Brachybasidiaceae</taxon>
        <taxon>Meira</taxon>
    </lineage>
</organism>
<reference evidence="6 7" key="1">
    <citation type="journal article" date="2018" name="Mol. Biol. Evol.">
        <title>Broad Genomic Sampling Reveals a Smut Pathogenic Ancestry of the Fungal Clade Ustilaginomycotina.</title>
        <authorList>
            <person name="Kijpornyongpan T."/>
            <person name="Mondo S.J."/>
            <person name="Barry K."/>
            <person name="Sandor L."/>
            <person name="Lee J."/>
            <person name="Lipzen A."/>
            <person name="Pangilinan J."/>
            <person name="LaButti K."/>
            <person name="Hainaut M."/>
            <person name="Henrissat B."/>
            <person name="Grigoriev I.V."/>
            <person name="Spatafora J.W."/>
            <person name="Aime M.C."/>
        </authorList>
    </citation>
    <scope>NUCLEOTIDE SEQUENCE [LARGE SCALE GENOMIC DNA]</scope>
    <source>
        <strain evidence="6 7">MCA 3882</strain>
    </source>
</reference>
<dbReference type="GeneID" id="37019771"/>
<dbReference type="Pfam" id="PF02779">
    <property type="entry name" value="Transket_pyr"/>
    <property type="match status" value="1"/>
</dbReference>
<accession>A0A316V3A1</accession>
<evidence type="ECO:0000313" key="6">
    <source>
        <dbReference type="EMBL" id="PWN31468.1"/>
    </source>
</evidence>
<dbReference type="SUPFAM" id="SSF52922">
    <property type="entry name" value="TK C-terminal domain-like"/>
    <property type="match status" value="1"/>
</dbReference>
<evidence type="ECO:0000256" key="3">
    <source>
        <dbReference type="ARBA" id="ARBA00023002"/>
    </source>
</evidence>
<dbReference type="SUPFAM" id="SSF52518">
    <property type="entry name" value="Thiamin diphosphate-binding fold (THDP-binding)"/>
    <property type="match status" value="1"/>
</dbReference>
<name>A0A316V3A1_9BASI</name>
<evidence type="ECO:0000259" key="5">
    <source>
        <dbReference type="SMART" id="SM00861"/>
    </source>
</evidence>
<dbReference type="FunFam" id="3.40.50.920:FF:000001">
    <property type="entry name" value="Pyruvate dehydrogenase E1 beta subunit"/>
    <property type="match status" value="1"/>
</dbReference>
<dbReference type="OrthoDB" id="878at2759"/>
<dbReference type="STRING" id="1280837.A0A316V3A1"/>
<comment type="cofactor">
    <cofactor evidence="1">
        <name>thiamine diphosphate</name>
        <dbReference type="ChEBI" id="CHEBI:58937"/>
    </cofactor>
</comment>
<dbReference type="GO" id="GO:0006091">
    <property type="term" value="P:generation of precursor metabolites and energy"/>
    <property type="evidence" value="ECO:0007669"/>
    <property type="project" value="UniProtKB-ARBA"/>
</dbReference>
<evidence type="ECO:0000256" key="4">
    <source>
        <dbReference type="ARBA" id="ARBA00051764"/>
    </source>
</evidence>
<dbReference type="InterPro" id="IPR029061">
    <property type="entry name" value="THDP-binding"/>
</dbReference>
<dbReference type="GO" id="GO:0003863">
    <property type="term" value="F:branched-chain 2-oxo acid dehydrogenase activity"/>
    <property type="evidence" value="ECO:0007669"/>
    <property type="project" value="UniProtKB-EC"/>
</dbReference>